<dbReference type="Proteomes" id="UP001151760">
    <property type="component" value="Unassembled WGS sequence"/>
</dbReference>
<accession>A0ABQ5H8I7</accession>
<organism evidence="1 2">
    <name type="scientific">Tanacetum coccineum</name>
    <dbReference type="NCBI Taxonomy" id="301880"/>
    <lineage>
        <taxon>Eukaryota</taxon>
        <taxon>Viridiplantae</taxon>
        <taxon>Streptophyta</taxon>
        <taxon>Embryophyta</taxon>
        <taxon>Tracheophyta</taxon>
        <taxon>Spermatophyta</taxon>
        <taxon>Magnoliopsida</taxon>
        <taxon>eudicotyledons</taxon>
        <taxon>Gunneridae</taxon>
        <taxon>Pentapetalae</taxon>
        <taxon>asterids</taxon>
        <taxon>campanulids</taxon>
        <taxon>Asterales</taxon>
        <taxon>Asteraceae</taxon>
        <taxon>Asteroideae</taxon>
        <taxon>Anthemideae</taxon>
        <taxon>Anthemidinae</taxon>
        <taxon>Tanacetum</taxon>
    </lineage>
</organism>
<gene>
    <name evidence="1" type="ORF">Tco_1058486</name>
</gene>
<name>A0ABQ5H8I7_9ASTR</name>
<keyword evidence="2" id="KW-1185">Reference proteome</keyword>
<protein>
    <submittedName>
        <fullName evidence="1">Uncharacterized protein</fullName>
    </submittedName>
</protein>
<sequence>MFKILKPIYIGVGKFTSDGESLESYYSRFYKMMNELVQNQCHVTNHQVNVQFLLQLQPEWQRFCTLVSRSQELKTFTIIKPIHSKHLIFLKPGPDPHISTRNRGKAIVTSSAPIYDQEPLWLLKMRKMSRKRRLTNLMALISSLVQEKSTNHQQQPSKFIKHQSELIKIILNNHKELGMRIRGQCQSCWAEENVDSEVTARFIDNYERNIDDEPMHKTLYKSQLEIQKTPFLNERPNFKEYYYADHMNAILGVYTDLDEVTNLQCDYLETSEKCERLEKELSNVAPRKLGYNVVVSLAVSLIGLGRLELSESDHDP</sequence>
<reference evidence="1" key="2">
    <citation type="submission" date="2022-01" db="EMBL/GenBank/DDBJ databases">
        <authorList>
            <person name="Yamashiro T."/>
            <person name="Shiraishi A."/>
            <person name="Satake H."/>
            <person name="Nakayama K."/>
        </authorList>
    </citation>
    <scope>NUCLEOTIDE SEQUENCE</scope>
</reference>
<evidence type="ECO:0000313" key="1">
    <source>
        <dbReference type="EMBL" id="GJT84144.1"/>
    </source>
</evidence>
<evidence type="ECO:0000313" key="2">
    <source>
        <dbReference type="Proteomes" id="UP001151760"/>
    </source>
</evidence>
<proteinExistence type="predicted"/>
<reference evidence="1" key="1">
    <citation type="journal article" date="2022" name="Int. J. Mol. Sci.">
        <title>Draft Genome of Tanacetum Coccineum: Genomic Comparison of Closely Related Tanacetum-Family Plants.</title>
        <authorList>
            <person name="Yamashiro T."/>
            <person name="Shiraishi A."/>
            <person name="Nakayama K."/>
            <person name="Satake H."/>
        </authorList>
    </citation>
    <scope>NUCLEOTIDE SEQUENCE</scope>
</reference>
<dbReference type="EMBL" id="BQNB010019328">
    <property type="protein sequence ID" value="GJT84144.1"/>
    <property type="molecule type" value="Genomic_DNA"/>
</dbReference>
<comment type="caution">
    <text evidence="1">The sequence shown here is derived from an EMBL/GenBank/DDBJ whole genome shotgun (WGS) entry which is preliminary data.</text>
</comment>